<sequence>MPEIPVLIRPSRIRQLILAALSCLVATPGVALVLGEARVRSHLGFPLSITVPFTADAGEEILPECIQLGGSGEGYIRGASIRVETQRSGGSIVIQTRAAMQEPVVRLYVQVSCSPKGQLARDYSLLLDPAPHGEPPAEQPAVASAYPLQWVAREGDSLIKLARQWYPGQSRNQQRFVQAALQANPQVSSSSQNIPAGVVLALPSPAQVRAVRLEPVSPPATDVATAPPAEVKPKPVVSKPAPQPKPAAPKPAGGSVSVTVGGVLPEPPQAPATGTFGLKLSYDLTEPATPMTEAQRAQLRQKMQLINSDDQLAYLLNLQTQMQQMQGELQQLKQQRGLPAAAPASVSATVPVTAAQPAATPAREEDGHWLRYGWWYAAGGLILLVMAWAAWRYRQRQESDNSWYFEDGPAPAQAEVDAPTQLTMVHPLDQPAPAGLREPAASNELDSVPLRNEQIVVEDGDRWAVEEAQVFLSHGWVEHAVSLLTEEVDKNPYHLDLWLMLFEIHKQHGMTDAFDALADRFRDIAYGLPIWDKVQAMRDEMHGGDTTAAEVTGATEEGADSLPAADAAPEAAPAEMMTLDVPPLSFELDEAAAPAPGAKVSKVAATPQASSDTLDFDLELTFDPPKEDELPPALTHSAGHAKAEPSPDFDLLDFEVDTPPPAEKPTRR</sequence>
<dbReference type="AlphaFoldDB" id="A0A847SEY7"/>
<feature type="domain" description="FimV N-terminal" evidence="3">
    <location>
        <begin position="32"/>
        <end position="129"/>
    </location>
</feature>
<name>A0A847SEY7_9NEIS</name>
<reference evidence="4 5" key="1">
    <citation type="submission" date="2020-04" db="EMBL/GenBank/DDBJ databases">
        <title>Draft genome of Leeia sp. IMCC25680.</title>
        <authorList>
            <person name="Song J."/>
            <person name="Cho J.-C."/>
        </authorList>
    </citation>
    <scope>NUCLEOTIDE SEQUENCE [LARGE SCALE GENOMIC DNA]</scope>
    <source>
        <strain evidence="4 5">IMCC25680</strain>
    </source>
</reference>
<dbReference type="EMBL" id="JABAIM010000002">
    <property type="protein sequence ID" value="NLR75996.1"/>
    <property type="molecule type" value="Genomic_DNA"/>
</dbReference>
<accession>A0A847SEY7</accession>
<feature type="region of interest" description="Disordered" evidence="1">
    <location>
        <begin position="617"/>
        <end position="668"/>
    </location>
</feature>
<feature type="region of interest" description="Disordered" evidence="1">
    <location>
        <begin position="217"/>
        <end position="259"/>
    </location>
</feature>
<protein>
    <recommendedName>
        <fullName evidence="3">FimV N-terminal domain-containing protein</fullName>
    </recommendedName>
</protein>
<evidence type="ECO:0000313" key="5">
    <source>
        <dbReference type="Proteomes" id="UP000587991"/>
    </source>
</evidence>
<keyword evidence="2" id="KW-0812">Transmembrane</keyword>
<feature type="compositionally biased region" description="Low complexity" evidence="1">
    <location>
        <begin position="219"/>
        <end position="240"/>
    </location>
</feature>
<feature type="compositionally biased region" description="Pro residues" evidence="1">
    <location>
        <begin position="658"/>
        <end position="668"/>
    </location>
</feature>
<keyword evidence="2" id="KW-1133">Transmembrane helix</keyword>
<dbReference type="InterPro" id="IPR057840">
    <property type="entry name" value="FimV_N"/>
</dbReference>
<dbReference type="RefSeq" id="WP_168877617.1">
    <property type="nucleotide sequence ID" value="NZ_JABAIM010000002.1"/>
</dbReference>
<keyword evidence="2" id="KW-0472">Membrane</keyword>
<comment type="caution">
    <text evidence="4">The sequence shown here is derived from an EMBL/GenBank/DDBJ whole genome shotgun (WGS) entry which is preliminary data.</text>
</comment>
<gene>
    <name evidence="4" type="ORF">HF682_12580</name>
</gene>
<dbReference type="Pfam" id="PF25800">
    <property type="entry name" value="FimV_N"/>
    <property type="match status" value="1"/>
</dbReference>
<keyword evidence="5" id="KW-1185">Reference proteome</keyword>
<dbReference type="Proteomes" id="UP000587991">
    <property type="component" value="Unassembled WGS sequence"/>
</dbReference>
<organism evidence="4 5">
    <name type="scientific">Leeia aquatica</name>
    <dbReference type="NCBI Taxonomy" id="2725557"/>
    <lineage>
        <taxon>Bacteria</taxon>
        <taxon>Pseudomonadati</taxon>
        <taxon>Pseudomonadota</taxon>
        <taxon>Betaproteobacteria</taxon>
        <taxon>Neisseriales</taxon>
        <taxon>Leeiaceae</taxon>
        <taxon>Leeia</taxon>
    </lineage>
</organism>
<evidence type="ECO:0000256" key="1">
    <source>
        <dbReference type="SAM" id="MobiDB-lite"/>
    </source>
</evidence>
<evidence type="ECO:0000313" key="4">
    <source>
        <dbReference type="EMBL" id="NLR75996.1"/>
    </source>
</evidence>
<proteinExistence type="predicted"/>
<evidence type="ECO:0000259" key="3">
    <source>
        <dbReference type="Pfam" id="PF25800"/>
    </source>
</evidence>
<feature type="transmembrane region" description="Helical" evidence="2">
    <location>
        <begin position="373"/>
        <end position="391"/>
    </location>
</feature>
<feature type="compositionally biased region" description="Low complexity" evidence="1">
    <location>
        <begin position="250"/>
        <end position="259"/>
    </location>
</feature>
<evidence type="ECO:0000256" key="2">
    <source>
        <dbReference type="SAM" id="Phobius"/>
    </source>
</evidence>